<evidence type="ECO:0000313" key="2">
    <source>
        <dbReference type="Proteomes" id="UP000248272"/>
    </source>
</evidence>
<comment type="caution">
    <text evidence="1">The sequence shown here is derived from an EMBL/GenBank/DDBJ whole genome shotgun (WGS) entry which is preliminary data.</text>
</comment>
<dbReference type="AlphaFoldDB" id="A0A2Z6UQQ9"/>
<gene>
    <name evidence="1" type="ORF">MSj_01986</name>
</gene>
<accession>A0A2Z6UQQ9</accession>
<evidence type="ECO:0000313" key="1">
    <source>
        <dbReference type="EMBL" id="GBL10496.1"/>
    </source>
</evidence>
<protein>
    <submittedName>
        <fullName evidence="1">Uncharacterized protein</fullName>
    </submittedName>
</protein>
<dbReference type="Proteomes" id="UP000248272">
    <property type="component" value="Unassembled WGS sequence"/>
</dbReference>
<name>A0A2Z6UQQ9_MICAE</name>
<reference evidence="1 2" key="1">
    <citation type="journal article" date="2018" name="Front. Microbiol.">
        <title>Adaptation of the Freshwater Bloom-Forming Cyanobacterium Microcystis aeruginosa to Brackish Water Is Driven by Recent Horizontal Transfer of Sucrose Genes.</title>
        <authorList>
            <person name="Tanabe Y."/>
            <person name="Hodoki Y."/>
            <person name="Sano T."/>
            <person name="Tada K."/>
            <person name="Watanabe M.M."/>
        </authorList>
    </citation>
    <scope>NUCLEOTIDE SEQUENCE [LARGE SCALE GENOMIC DNA]</scope>
    <source>
        <strain evidence="1 2">Sj</strain>
    </source>
</reference>
<sequence length="31" mass="3381">MAKGFGTATKGHLGYVLLLCPTANVYRENRV</sequence>
<proteinExistence type="predicted"/>
<dbReference type="EMBL" id="BDSG01000040">
    <property type="protein sequence ID" value="GBL10496.1"/>
    <property type="molecule type" value="Genomic_DNA"/>
</dbReference>
<organism evidence="1 2">
    <name type="scientific">Microcystis aeruginosa Sj</name>
    <dbReference type="NCBI Taxonomy" id="1979544"/>
    <lineage>
        <taxon>Bacteria</taxon>
        <taxon>Bacillati</taxon>
        <taxon>Cyanobacteriota</taxon>
        <taxon>Cyanophyceae</taxon>
        <taxon>Oscillatoriophycideae</taxon>
        <taxon>Chroococcales</taxon>
        <taxon>Microcystaceae</taxon>
        <taxon>Microcystis</taxon>
    </lineage>
</organism>